<sequence length="328" mass="33716">MPAARARLRPGQHRGAVRPGDEGRGDAVPEGARARRGRHRRPQDLGGAAEVITDTECGQLAAELRRLRERTGLSLAALARRTPYSKSSWERYLNGKQPPPRKAVEALCAVAHEPPARLLALWELADSAWSGRSRPAGPAPAAPGDTAPAEAAPAPAAGPSAPPARRWRPAAAAAGAVCAAALAAGAALLALRGPEPERASAGPEEKPIRNPGCAAQSCVGQDPTRMGCGGAGMVDTVHAADAAGGRHLELRHGGMCQAVWVRASGLAAGDRVELSLPDFAQPQVLVMAERDVGNYVSTPMAPAAEGPAGARMCVLPAGAPEDARVCFP</sequence>
<evidence type="ECO:0000259" key="2">
    <source>
        <dbReference type="PROSITE" id="PS50943"/>
    </source>
</evidence>
<feature type="region of interest" description="Disordered" evidence="1">
    <location>
        <begin position="1"/>
        <end position="47"/>
    </location>
</feature>
<dbReference type="SMART" id="SM00530">
    <property type="entry name" value="HTH_XRE"/>
    <property type="match status" value="1"/>
</dbReference>
<dbReference type="CDD" id="cd00093">
    <property type="entry name" value="HTH_XRE"/>
    <property type="match status" value="1"/>
</dbReference>
<dbReference type="InterPro" id="IPR001387">
    <property type="entry name" value="Cro/C1-type_HTH"/>
</dbReference>
<evidence type="ECO:0000313" key="4">
    <source>
        <dbReference type="Proteomes" id="UP000252004"/>
    </source>
</evidence>
<keyword evidence="4" id="KW-1185">Reference proteome</keyword>
<name>A0A344U6I4_9ACTN</name>
<dbReference type="Proteomes" id="UP000252004">
    <property type="component" value="Chromosome"/>
</dbReference>
<reference evidence="3 4" key="1">
    <citation type="submission" date="2018-01" db="EMBL/GenBank/DDBJ databases">
        <title>Draft genome Sequence of streptomyces globosus LZH-48.</title>
        <authorList>
            <person name="Ran K."/>
            <person name="Li Z."/>
            <person name="Wei S."/>
            <person name="Dong R."/>
        </authorList>
    </citation>
    <scope>NUCLEOTIDE SEQUENCE [LARGE SCALE GENOMIC DNA]</scope>
    <source>
        <strain evidence="3 4">LZH-48</strain>
    </source>
</reference>
<dbReference type="AlphaFoldDB" id="A0A344U6I4"/>
<dbReference type="SUPFAM" id="SSF47413">
    <property type="entry name" value="lambda repressor-like DNA-binding domains"/>
    <property type="match status" value="1"/>
</dbReference>
<feature type="compositionally biased region" description="Low complexity" evidence="1">
    <location>
        <begin position="142"/>
        <end position="159"/>
    </location>
</feature>
<dbReference type="GO" id="GO:0003677">
    <property type="term" value="F:DNA binding"/>
    <property type="evidence" value="ECO:0007669"/>
    <property type="project" value="InterPro"/>
</dbReference>
<accession>A0A344U6I4</accession>
<dbReference type="EMBL" id="CP030862">
    <property type="protein sequence ID" value="AXE26505.1"/>
    <property type="molecule type" value="Genomic_DNA"/>
</dbReference>
<protein>
    <recommendedName>
        <fullName evidence="2">HTH cro/C1-type domain-containing protein</fullName>
    </recommendedName>
</protein>
<dbReference type="KEGG" id="sgz:C0216_26340"/>
<dbReference type="PROSITE" id="PS50943">
    <property type="entry name" value="HTH_CROC1"/>
    <property type="match status" value="1"/>
</dbReference>
<gene>
    <name evidence="3" type="ORF">C0216_26340</name>
</gene>
<dbReference type="InterPro" id="IPR010982">
    <property type="entry name" value="Lambda_DNA-bd_dom_sf"/>
</dbReference>
<evidence type="ECO:0000313" key="3">
    <source>
        <dbReference type="EMBL" id="AXE26505.1"/>
    </source>
</evidence>
<organism evidence="3 4">
    <name type="scientific">Streptomyces globosus</name>
    <dbReference type="NCBI Taxonomy" id="68209"/>
    <lineage>
        <taxon>Bacteria</taxon>
        <taxon>Bacillati</taxon>
        <taxon>Actinomycetota</taxon>
        <taxon>Actinomycetes</taxon>
        <taxon>Kitasatosporales</taxon>
        <taxon>Streptomycetaceae</taxon>
        <taxon>Streptomyces</taxon>
    </lineage>
</organism>
<feature type="domain" description="HTH cro/C1-type" evidence="2">
    <location>
        <begin position="64"/>
        <end position="118"/>
    </location>
</feature>
<feature type="compositionally biased region" description="Basic residues" evidence="1">
    <location>
        <begin position="1"/>
        <end position="16"/>
    </location>
</feature>
<dbReference type="Gene3D" id="1.10.260.40">
    <property type="entry name" value="lambda repressor-like DNA-binding domains"/>
    <property type="match status" value="1"/>
</dbReference>
<feature type="region of interest" description="Disordered" evidence="1">
    <location>
        <begin position="130"/>
        <end position="166"/>
    </location>
</feature>
<evidence type="ECO:0000256" key="1">
    <source>
        <dbReference type="SAM" id="MobiDB-lite"/>
    </source>
</evidence>
<dbReference type="OrthoDB" id="3386996at2"/>
<proteinExistence type="predicted"/>
<dbReference type="Pfam" id="PF13560">
    <property type="entry name" value="HTH_31"/>
    <property type="match status" value="1"/>
</dbReference>